<dbReference type="PROSITE" id="PS51186">
    <property type="entry name" value="GNAT"/>
    <property type="match status" value="1"/>
</dbReference>
<dbReference type="PANTHER" id="PTHR31438:SF1">
    <property type="entry name" value="LYSINE N-ACYLTRANSFERASE C17G9.06C-RELATED"/>
    <property type="match status" value="1"/>
</dbReference>
<dbReference type="RefSeq" id="WP_271339452.1">
    <property type="nucleotide sequence ID" value="NZ_JAQKAB010000002.1"/>
</dbReference>
<comment type="caution">
    <text evidence="3">The sequence shown here is derived from an EMBL/GenBank/DDBJ whole genome shotgun (WGS) entry which is preliminary data.</text>
</comment>
<sequence length="178" mass="21187">MLFQNENLIVRSLNEADKFFLEKWLSDPSILEFYEGRDHPFDIDKVTDVFYDSEDDVVKCMVEYEGTEIGYIQFYQLDDVTKKEYGYLNENVYGTDQFIGEKANWNKGLGTLLVSSMLNYLVKRKQAERVVMDPQVRNSRAIKCYEKCGFKKIRILPKHELHEGKYQDCWLMEYKKLK</sequence>
<dbReference type="Proteomes" id="UP001211894">
    <property type="component" value="Unassembled WGS sequence"/>
</dbReference>
<proteinExistence type="predicted"/>
<feature type="domain" description="N-acetyltransferase" evidence="2">
    <location>
        <begin position="8"/>
        <end position="177"/>
    </location>
</feature>
<evidence type="ECO:0000313" key="4">
    <source>
        <dbReference type="Proteomes" id="UP001211894"/>
    </source>
</evidence>
<dbReference type="Gene3D" id="3.40.630.30">
    <property type="match status" value="1"/>
</dbReference>
<dbReference type="EC" id="2.3.1.-" evidence="3"/>
<dbReference type="InterPro" id="IPR016181">
    <property type="entry name" value="Acyl_CoA_acyltransferase"/>
</dbReference>
<evidence type="ECO:0000313" key="3">
    <source>
        <dbReference type="EMBL" id="MDA7025594.1"/>
    </source>
</evidence>
<dbReference type="Pfam" id="PF13523">
    <property type="entry name" value="Acetyltransf_8"/>
    <property type="match status" value="1"/>
</dbReference>
<evidence type="ECO:0000259" key="2">
    <source>
        <dbReference type="PROSITE" id="PS51186"/>
    </source>
</evidence>
<keyword evidence="4" id="KW-1185">Reference proteome</keyword>
<dbReference type="SUPFAM" id="SSF55729">
    <property type="entry name" value="Acyl-CoA N-acyltransferases (Nat)"/>
    <property type="match status" value="1"/>
</dbReference>
<accession>A0ABT4WZW3</accession>
<keyword evidence="3" id="KW-0808">Transferase</keyword>
<gene>
    <name evidence="3" type="ORF">PJ311_03085</name>
</gene>
<keyword evidence="1" id="KW-0046">Antibiotic resistance</keyword>
<evidence type="ECO:0000256" key="1">
    <source>
        <dbReference type="ARBA" id="ARBA00023251"/>
    </source>
</evidence>
<dbReference type="InterPro" id="IPR000182">
    <property type="entry name" value="GNAT_dom"/>
</dbReference>
<dbReference type="PANTHER" id="PTHR31438">
    <property type="entry name" value="LYSINE N-ACYLTRANSFERASE C17G9.06C-RELATED"/>
    <property type="match status" value="1"/>
</dbReference>
<name>A0ABT4WZW3_9BACI</name>
<keyword evidence="3" id="KW-0012">Acyltransferase</keyword>
<protein>
    <submittedName>
        <fullName evidence="3">GNAT family N-acetyltransferase</fullName>
        <ecNumber evidence="3">2.3.1.-</ecNumber>
    </submittedName>
</protein>
<reference evidence="3 4" key="1">
    <citation type="submission" date="2023-01" db="EMBL/GenBank/DDBJ databases">
        <title>Bacillus changyiensis sp. nov., isolated from a coastal deposit.</title>
        <authorList>
            <person name="Xiao G."/>
            <person name="Lai Q."/>
            <person name="Hu Z."/>
            <person name="Shao Z."/>
        </authorList>
    </citation>
    <scope>NUCLEOTIDE SEQUENCE [LARGE SCALE GENOMIC DNA]</scope>
    <source>
        <strain evidence="3 4">CLL-7-23</strain>
    </source>
</reference>
<organism evidence="3 4">
    <name type="scientific">Bacillus changyiensis</name>
    <dbReference type="NCBI Taxonomy" id="3004103"/>
    <lineage>
        <taxon>Bacteria</taxon>
        <taxon>Bacillati</taxon>
        <taxon>Bacillota</taxon>
        <taxon>Bacilli</taxon>
        <taxon>Bacillales</taxon>
        <taxon>Bacillaceae</taxon>
        <taxon>Bacillus</taxon>
    </lineage>
</organism>
<dbReference type="EMBL" id="JAQKAB010000002">
    <property type="protein sequence ID" value="MDA7025594.1"/>
    <property type="molecule type" value="Genomic_DNA"/>
</dbReference>
<dbReference type="GO" id="GO:0016746">
    <property type="term" value="F:acyltransferase activity"/>
    <property type="evidence" value="ECO:0007669"/>
    <property type="project" value="UniProtKB-KW"/>
</dbReference>